<dbReference type="SUPFAM" id="SSF54373">
    <property type="entry name" value="FAD-linked reductases, C-terminal domain"/>
    <property type="match status" value="1"/>
</dbReference>
<feature type="domain" description="FAD-binding" evidence="5">
    <location>
        <begin position="17"/>
        <end position="187"/>
    </location>
</feature>
<dbReference type="EMBL" id="MU155266">
    <property type="protein sequence ID" value="KAF9477282.1"/>
    <property type="molecule type" value="Genomic_DNA"/>
</dbReference>
<accession>A0A9P5YX21</accession>
<dbReference type="OrthoDB" id="417877at2759"/>
<dbReference type="AlphaFoldDB" id="A0A9P5YX21"/>
<gene>
    <name evidence="6" type="ORF">BDN70DRAFT_995073</name>
</gene>
<dbReference type="GO" id="GO:0044550">
    <property type="term" value="P:secondary metabolite biosynthetic process"/>
    <property type="evidence" value="ECO:0007669"/>
    <property type="project" value="TreeGrafter"/>
</dbReference>
<evidence type="ECO:0000313" key="7">
    <source>
        <dbReference type="Proteomes" id="UP000807469"/>
    </source>
</evidence>
<keyword evidence="4" id="KW-1133">Transmembrane helix</keyword>
<evidence type="ECO:0000256" key="3">
    <source>
        <dbReference type="ARBA" id="ARBA00023002"/>
    </source>
</evidence>
<proteinExistence type="predicted"/>
<evidence type="ECO:0000256" key="1">
    <source>
        <dbReference type="ARBA" id="ARBA00022630"/>
    </source>
</evidence>
<dbReference type="InterPro" id="IPR036188">
    <property type="entry name" value="FAD/NAD-bd_sf"/>
</dbReference>
<dbReference type="SUPFAM" id="SSF51905">
    <property type="entry name" value="FAD/NAD(P)-binding domain"/>
    <property type="match status" value="1"/>
</dbReference>
<dbReference type="InterPro" id="IPR051104">
    <property type="entry name" value="FAD_monoxygenase"/>
</dbReference>
<dbReference type="Proteomes" id="UP000807469">
    <property type="component" value="Unassembled WGS sequence"/>
</dbReference>
<feature type="domain" description="FAD-binding" evidence="5">
    <location>
        <begin position="312"/>
        <end position="383"/>
    </location>
</feature>
<evidence type="ECO:0000313" key="6">
    <source>
        <dbReference type="EMBL" id="KAF9477282.1"/>
    </source>
</evidence>
<dbReference type="GO" id="GO:0016491">
    <property type="term" value="F:oxidoreductase activity"/>
    <property type="evidence" value="ECO:0007669"/>
    <property type="project" value="UniProtKB-KW"/>
</dbReference>
<keyword evidence="3" id="KW-0560">Oxidoreductase</keyword>
<dbReference type="InterPro" id="IPR002938">
    <property type="entry name" value="FAD-bd"/>
</dbReference>
<dbReference type="PRINTS" id="PR00420">
    <property type="entry name" value="RNGMNOXGNASE"/>
</dbReference>
<comment type="caution">
    <text evidence="6">The sequence shown here is derived from an EMBL/GenBank/DDBJ whole genome shotgun (WGS) entry which is preliminary data.</text>
</comment>
<keyword evidence="1" id="KW-0285">Flavoprotein</keyword>
<keyword evidence="7" id="KW-1185">Reference proteome</keyword>
<evidence type="ECO:0000256" key="2">
    <source>
        <dbReference type="ARBA" id="ARBA00022827"/>
    </source>
</evidence>
<dbReference type="Pfam" id="PF01494">
    <property type="entry name" value="FAD_binding_3"/>
    <property type="match status" value="2"/>
</dbReference>
<dbReference type="PANTHER" id="PTHR46720:SF3">
    <property type="entry name" value="FAD-BINDING DOMAIN-CONTAINING PROTEIN-RELATED"/>
    <property type="match status" value="1"/>
</dbReference>
<reference evidence="6" key="1">
    <citation type="submission" date="2020-11" db="EMBL/GenBank/DDBJ databases">
        <authorList>
            <consortium name="DOE Joint Genome Institute"/>
            <person name="Ahrendt S."/>
            <person name="Riley R."/>
            <person name="Andreopoulos W."/>
            <person name="Labutti K."/>
            <person name="Pangilinan J."/>
            <person name="Ruiz-Duenas F.J."/>
            <person name="Barrasa J.M."/>
            <person name="Sanchez-Garcia M."/>
            <person name="Camarero S."/>
            <person name="Miyauchi S."/>
            <person name="Serrano A."/>
            <person name="Linde D."/>
            <person name="Babiker R."/>
            <person name="Drula E."/>
            <person name="Ayuso-Fernandez I."/>
            <person name="Pacheco R."/>
            <person name="Padilla G."/>
            <person name="Ferreira P."/>
            <person name="Barriuso J."/>
            <person name="Kellner H."/>
            <person name="Castanera R."/>
            <person name="Alfaro M."/>
            <person name="Ramirez L."/>
            <person name="Pisabarro A.G."/>
            <person name="Kuo A."/>
            <person name="Tritt A."/>
            <person name="Lipzen A."/>
            <person name="He G."/>
            <person name="Yan M."/>
            <person name="Ng V."/>
            <person name="Cullen D."/>
            <person name="Martin F."/>
            <person name="Rosso M.-N."/>
            <person name="Henrissat B."/>
            <person name="Hibbett D."/>
            <person name="Martinez A.T."/>
            <person name="Grigoriev I.V."/>
        </authorList>
    </citation>
    <scope>NUCLEOTIDE SEQUENCE</scope>
    <source>
        <strain evidence="6">CIRM-BRFM 674</strain>
    </source>
</reference>
<keyword evidence="4" id="KW-0472">Membrane</keyword>
<dbReference type="PANTHER" id="PTHR46720">
    <property type="entry name" value="HYDROXYLASE, PUTATIVE (AFU_ORTHOLOGUE AFUA_3G01460)-RELATED"/>
    <property type="match status" value="1"/>
</dbReference>
<evidence type="ECO:0000259" key="5">
    <source>
        <dbReference type="Pfam" id="PF01494"/>
    </source>
</evidence>
<feature type="transmembrane region" description="Helical" evidence="4">
    <location>
        <begin position="20"/>
        <end position="38"/>
    </location>
</feature>
<dbReference type="Gene3D" id="3.50.50.60">
    <property type="entry name" value="FAD/NAD(P)-binding domain"/>
    <property type="match status" value="1"/>
</dbReference>
<evidence type="ECO:0000256" key="4">
    <source>
        <dbReference type="SAM" id="Phobius"/>
    </source>
</evidence>
<protein>
    <submittedName>
        <fullName evidence="6">FAD/NAD(P)-binding domain-containing protein</fullName>
    </submittedName>
</protein>
<organism evidence="6 7">
    <name type="scientific">Pholiota conissans</name>
    <dbReference type="NCBI Taxonomy" id="109636"/>
    <lineage>
        <taxon>Eukaryota</taxon>
        <taxon>Fungi</taxon>
        <taxon>Dikarya</taxon>
        <taxon>Basidiomycota</taxon>
        <taxon>Agaricomycotina</taxon>
        <taxon>Agaricomycetes</taxon>
        <taxon>Agaricomycetidae</taxon>
        <taxon>Agaricales</taxon>
        <taxon>Agaricineae</taxon>
        <taxon>Strophariaceae</taxon>
        <taxon>Pholiota</taxon>
    </lineage>
</organism>
<sequence>MSEVNSTSADNISGHKIRVAIIGAGIGGLTLSAALGALSKKKNLEIDIYEAAFAITEVGAGITLWPRVWKTMKAIGLDEELVKFLPQAPDNSPRLVFQLRKADQKEGVSFHDVIMEGGSTTFHRADLQQALKDKMTGRLHLRHRISSVEERGDEVVIHFQDGSSATCDLLVGMDGIKSTVRKSLLLKQNLPNSPSIDPVWSGIIVYRGLVSRDALKRALPGHLALTTPMCYIGKRKHIVAYAISRSFINVAACVTDPTKKGMPYTGAPMSPEEIQKELMESFVGWEPEVQTLLHNIDHPGPLKWPIYQVIPLEHYASGRILIGGDAAHGMPPHQGAGASQAIEDAYILAHLLCSESATKKSVLQISEIYDQIRRPAGNRVLDASVAFGDLFELTFPGLDDFKEGDTDFDINTLYRIGKAADEGWEWTWKESIERDKRRALELLQSSVGSPWL</sequence>
<keyword evidence="4" id="KW-0812">Transmembrane</keyword>
<keyword evidence="2" id="KW-0274">FAD</keyword>
<dbReference type="GO" id="GO:0071949">
    <property type="term" value="F:FAD binding"/>
    <property type="evidence" value="ECO:0007669"/>
    <property type="project" value="InterPro"/>
</dbReference>
<name>A0A9P5YX21_9AGAR</name>